<reference evidence="2 3" key="1">
    <citation type="submission" date="2024-09" db="EMBL/GenBank/DDBJ databases">
        <title>Novel species of the genus Pelomonas and Roseateles isolated from streams.</title>
        <authorList>
            <person name="Lu H."/>
        </authorList>
    </citation>
    <scope>NUCLEOTIDE SEQUENCE [LARGE SCALE GENOMIC DNA]</scope>
    <source>
        <strain evidence="2 3">DC23W</strain>
    </source>
</reference>
<evidence type="ECO:0000313" key="2">
    <source>
        <dbReference type="EMBL" id="MFG6415634.1"/>
    </source>
</evidence>
<evidence type="ECO:0000313" key="3">
    <source>
        <dbReference type="Proteomes" id="UP001606300"/>
    </source>
</evidence>
<feature type="compositionally biased region" description="Low complexity" evidence="1">
    <location>
        <begin position="1"/>
        <end position="32"/>
    </location>
</feature>
<protein>
    <submittedName>
        <fullName evidence="2">Uncharacterized protein</fullName>
    </submittedName>
</protein>
<feature type="compositionally biased region" description="Low complexity" evidence="1">
    <location>
        <begin position="51"/>
        <end position="65"/>
    </location>
</feature>
<name>A0ABW7EQ78_9BURK</name>
<keyword evidence="3" id="KW-1185">Reference proteome</keyword>
<feature type="region of interest" description="Disordered" evidence="1">
    <location>
        <begin position="1"/>
        <end position="91"/>
    </location>
</feature>
<dbReference type="EMBL" id="JBIGHY010000006">
    <property type="protein sequence ID" value="MFG6415634.1"/>
    <property type="molecule type" value="Genomic_DNA"/>
</dbReference>
<organism evidence="2 3">
    <name type="scientific">Pelomonas dachongensis</name>
    <dbReference type="NCBI Taxonomy" id="3299029"/>
    <lineage>
        <taxon>Bacteria</taxon>
        <taxon>Pseudomonadati</taxon>
        <taxon>Pseudomonadota</taxon>
        <taxon>Betaproteobacteria</taxon>
        <taxon>Burkholderiales</taxon>
        <taxon>Sphaerotilaceae</taxon>
        <taxon>Roseateles</taxon>
    </lineage>
</organism>
<gene>
    <name evidence="2" type="ORF">ACG02S_17210</name>
</gene>
<evidence type="ECO:0000256" key="1">
    <source>
        <dbReference type="SAM" id="MobiDB-lite"/>
    </source>
</evidence>
<dbReference type="RefSeq" id="WP_394471705.1">
    <property type="nucleotide sequence ID" value="NZ_JBIGHY010000006.1"/>
</dbReference>
<dbReference type="Proteomes" id="UP001606300">
    <property type="component" value="Unassembled WGS sequence"/>
</dbReference>
<sequence>MSNPPSRTTSQAQQQGSQDATQAQHQAPQAGQPENPPSDAGTWNPPATRLPQHPQQQQEDPAQRPGEQQRIRQQGETSAEDTSLPAPTEVD</sequence>
<proteinExistence type="predicted"/>
<feature type="compositionally biased region" description="Polar residues" evidence="1">
    <location>
        <begin position="71"/>
        <end position="81"/>
    </location>
</feature>
<comment type="caution">
    <text evidence="2">The sequence shown here is derived from an EMBL/GenBank/DDBJ whole genome shotgun (WGS) entry which is preliminary data.</text>
</comment>
<accession>A0ABW7EQ78</accession>